<feature type="transmembrane region" description="Helical" evidence="1">
    <location>
        <begin position="12"/>
        <end position="31"/>
    </location>
</feature>
<dbReference type="RefSeq" id="WP_304376142.1">
    <property type="nucleotide sequence ID" value="NZ_JAUOZU010000007.1"/>
</dbReference>
<dbReference type="NCBIfam" id="TIGR00254">
    <property type="entry name" value="GGDEF"/>
    <property type="match status" value="1"/>
</dbReference>
<dbReference type="Proteomes" id="UP001174932">
    <property type="component" value="Unassembled WGS sequence"/>
</dbReference>
<dbReference type="InterPro" id="IPR052155">
    <property type="entry name" value="Biofilm_reg_signaling"/>
</dbReference>
<dbReference type="InterPro" id="IPR029787">
    <property type="entry name" value="Nucleotide_cyclase"/>
</dbReference>
<dbReference type="SUPFAM" id="SSF55073">
    <property type="entry name" value="Nucleotide cyclase"/>
    <property type="match status" value="1"/>
</dbReference>
<accession>A0ABT8YKK9</accession>
<dbReference type="PROSITE" id="PS50887">
    <property type="entry name" value="GGDEF"/>
    <property type="match status" value="1"/>
</dbReference>
<keyword evidence="5" id="KW-1185">Reference proteome</keyword>
<dbReference type="CDD" id="cd01948">
    <property type="entry name" value="EAL"/>
    <property type="match status" value="1"/>
</dbReference>
<organism evidence="4 5">
    <name type="scientific">Rhizobium alvei</name>
    <dbReference type="NCBI Taxonomy" id="1132659"/>
    <lineage>
        <taxon>Bacteria</taxon>
        <taxon>Pseudomonadati</taxon>
        <taxon>Pseudomonadota</taxon>
        <taxon>Alphaproteobacteria</taxon>
        <taxon>Hyphomicrobiales</taxon>
        <taxon>Rhizobiaceae</taxon>
        <taxon>Rhizobium/Agrobacterium group</taxon>
        <taxon>Rhizobium</taxon>
    </lineage>
</organism>
<evidence type="ECO:0000259" key="2">
    <source>
        <dbReference type="PROSITE" id="PS50883"/>
    </source>
</evidence>
<evidence type="ECO:0000259" key="3">
    <source>
        <dbReference type="PROSITE" id="PS50887"/>
    </source>
</evidence>
<reference evidence="4" key="1">
    <citation type="journal article" date="2015" name="Int. J. Syst. Evol. Microbiol.">
        <title>Rhizobium alvei sp. nov., isolated from a freshwater river.</title>
        <authorList>
            <person name="Sheu S.Y."/>
            <person name="Huang H.W."/>
            <person name="Young C.C."/>
            <person name="Chen W.M."/>
        </authorList>
    </citation>
    <scope>NUCLEOTIDE SEQUENCE</scope>
    <source>
        <strain evidence="4">TNR-22</strain>
    </source>
</reference>
<reference evidence="4" key="2">
    <citation type="submission" date="2023-07" db="EMBL/GenBank/DDBJ databases">
        <authorList>
            <person name="Shen H."/>
        </authorList>
    </citation>
    <scope>NUCLEOTIDE SEQUENCE</scope>
    <source>
        <strain evidence="4">TNR-22</strain>
    </source>
</reference>
<feature type="transmembrane region" description="Helical" evidence="1">
    <location>
        <begin position="105"/>
        <end position="122"/>
    </location>
</feature>
<feature type="domain" description="EAL" evidence="2">
    <location>
        <begin position="377"/>
        <end position="627"/>
    </location>
</feature>
<dbReference type="InterPro" id="IPR043128">
    <property type="entry name" value="Rev_trsase/Diguanyl_cyclase"/>
</dbReference>
<dbReference type="PANTHER" id="PTHR44757">
    <property type="entry name" value="DIGUANYLATE CYCLASE DGCP"/>
    <property type="match status" value="1"/>
</dbReference>
<dbReference type="Pfam" id="PF00990">
    <property type="entry name" value="GGDEF"/>
    <property type="match status" value="1"/>
</dbReference>
<dbReference type="SMART" id="SM00267">
    <property type="entry name" value="GGDEF"/>
    <property type="match status" value="1"/>
</dbReference>
<dbReference type="InterPro" id="IPR035919">
    <property type="entry name" value="EAL_sf"/>
</dbReference>
<dbReference type="CDD" id="cd01949">
    <property type="entry name" value="GGDEF"/>
    <property type="match status" value="1"/>
</dbReference>
<feature type="transmembrane region" description="Helical" evidence="1">
    <location>
        <begin position="37"/>
        <end position="58"/>
    </location>
</feature>
<dbReference type="Gene3D" id="3.30.70.270">
    <property type="match status" value="1"/>
</dbReference>
<dbReference type="EMBL" id="JAUOZU010000007">
    <property type="protein sequence ID" value="MDO6964215.1"/>
    <property type="molecule type" value="Genomic_DNA"/>
</dbReference>
<evidence type="ECO:0000256" key="1">
    <source>
        <dbReference type="SAM" id="Phobius"/>
    </source>
</evidence>
<gene>
    <name evidence="4" type="ORF">Q4481_09620</name>
</gene>
<keyword evidence="1" id="KW-0812">Transmembrane</keyword>
<dbReference type="Pfam" id="PF00563">
    <property type="entry name" value="EAL"/>
    <property type="match status" value="1"/>
</dbReference>
<evidence type="ECO:0000313" key="4">
    <source>
        <dbReference type="EMBL" id="MDO6964215.1"/>
    </source>
</evidence>
<dbReference type="PANTHER" id="PTHR44757:SF2">
    <property type="entry name" value="BIOFILM ARCHITECTURE MAINTENANCE PROTEIN MBAA"/>
    <property type="match status" value="1"/>
</dbReference>
<evidence type="ECO:0000313" key="5">
    <source>
        <dbReference type="Proteomes" id="UP001174932"/>
    </source>
</evidence>
<feature type="transmembrane region" description="Helical" evidence="1">
    <location>
        <begin position="79"/>
        <end position="99"/>
    </location>
</feature>
<name>A0ABT8YKK9_9HYPH</name>
<sequence length="637" mass="69969">MVAQYSAFRKQVPLLYVMLVANTLALSLTHIVAAPLWLAVGVPMAFYVICFVRVVHWLRQRNVVISPEEAAAGLRSTTLLSIALGFAFCGWALSLYGYGDQLHDSHIAFYIGVTIIGCMFCLMHLRAAAFILGIVVLTPFALFFLMTGVVVFQAIAINLLLVIATVIYVLNANFRDFSQLIDSRRKVLQKQQDMQRLLAENQKLANSDSLTGLANRRWFLAQLDIELEKAQTSGGRLAVGIFDLDGFKPVNDAYGHAAGDKVLIEVARRLENHCGNAVHIARLGGDEFGFIVTNAPADATLQENVAEVIQQLSQPIHLPGVAARVGASAGFAVFPDGGQAAQELFERAAHALYHAKQAGRGTCVLFTRALATEIAYRSLVEQELRAADLDKEMSVVFQPLWSVRANGIYGFEALARWTTPALGSVRPDIFIAVAERCGLMGGLSEVMFRKALVEAERWPSHLLLSFNLSAKDISSTQTLTRLLTILEESRFDPHRLILELTETAMLENLNEAFRNLERIRELGIGIALDDFGVGQSSLGQVHRLPISKIKIDQSFVREIDSNGVARNIVRTIMDLARNLDCTCIVEGIETAEQANILSSLGCELMQGYYFGRPLEPTAALERVQSSEQAKPALKAIG</sequence>
<keyword evidence="1" id="KW-0472">Membrane</keyword>
<dbReference type="SMART" id="SM00052">
    <property type="entry name" value="EAL"/>
    <property type="match status" value="1"/>
</dbReference>
<dbReference type="SUPFAM" id="SSF141868">
    <property type="entry name" value="EAL domain-like"/>
    <property type="match status" value="1"/>
</dbReference>
<proteinExistence type="predicted"/>
<dbReference type="InterPro" id="IPR000160">
    <property type="entry name" value="GGDEF_dom"/>
</dbReference>
<dbReference type="InterPro" id="IPR001633">
    <property type="entry name" value="EAL_dom"/>
</dbReference>
<keyword evidence="1" id="KW-1133">Transmembrane helix</keyword>
<dbReference type="PROSITE" id="PS50883">
    <property type="entry name" value="EAL"/>
    <property type="match status" value="1"/>
</dbReference>
<protein>
    <submittedName>
        <fullName evidence="4">EAL domain-containing protein</fullName>
    </submittedName>
</protein>
<comment type="caution">
    <text evidence="4">The sequence shown here is derived from an EMBL/GenBank/DDBJ whole genome shotgun (WGS) entry which is preliminary data.</text>
</comment>
<feature type="transmembrane region" description="Helical" evidence="1">
    <location>
        <begin position="129"/>
        <end position="149"/>
    </location>
</feature>
<dbReference type="Gene3D" id="3.20.20.450">
    <property type="entry name" value="EAL domain"/>
    <property type="match status" value="1"/>
</dbReference>
<feature type="domain" description="GGDEF" evidence="3">
    <location>
        <begin position="235"/>
        <end position="368"/>
    </location>
</feature>